<comment type="caution">
    <text evidence="5">The sequence shown here is derived from an EMBL/GenBank/DDBJ whole genome shotgun (WGS) entry which is preliminary data.</text>
</comment>
<dbReference type="InterPro" id="IPR016039">
    <property type="entry name" value="Thiolase-like"/>
</dbReference>
<evidence type="ECO:0000313" key="5">
    <source>
        <dbReference type="EMBL" id="MCW3483656.1"/>
    </source>
</evidence>
<dbReference type="Pfam" id="PF08541">
    <property type="entry name" value="ACP_syn_III_C"/>
    <property type="match status" value="1"/>
</dbReference>
<reference evidence="5 6" key="1">
    <citation type="submission" date="2022-10" db="EMBL/GenBank/DDBJ databases">
        <title>Chitinophaga nivalis PC15 sp. nov., isolated from Pyeongchang county, South Korea.</title>
        <authorList>
            <person name="Trinh H.N."/>
        </authorList>
    </citation>
    <scope>NUCLEOTIDE SEQUENCE [LARGE SCALE GENOMIC DNA]</scope>
    <source>
        <strain evidence="5 6">PC14</strain>
    </source>
</reference>
<organism evidence="5 6">
    <name type="scientific">Chitinophaga nivalis</name>
    <dbReference type="NCBI Taxonomy" id="2991709"/>
    <lineage>
        <taxon>Bacteria</taxon>
        <taxon>Pseudomonadati</taxon>
        <taxon>Bacteroidota</taxon>
        <taxon>Chitinophagia</taxon>
        <taxon>Chitinophagales</taxon>
        <taxon>Chitinophagaceae</taxon>
        <taxon>Chitinophaga</taxon>
    </lineage>
</organism>
<dbReference type="Proteomes" id="UP001207742">
    <property type="component" value="Unassembled WGS sequence"/>
</dbReference>
<dbReference type="SUPFAM" id="SSF53901">
    <property type="entry name" value="Thiolase-like"/>
    <property type="match status" value="1"/>
</dbReference>
<keyword evidence="1" id="KW-0808">Transferase</keyword>
<feature type="domain" description="Beta-ketoacyl-[acyl-carrier-protein] synthase III C-terminal" evidence="3">
    <location>
        <begin position="258"/>
        <end position="357"/>
    </location>
</feature>
<dbReference type="PANTHER" id="PTHR34069">
    <property type="entry name" value="3-OXOACYL-[ACYL-CARRIER-PROTEIN] SYNTHASE 3"/>
    <property type="match status" value="1"/>
</dbReference>
<accession>A0ABT3II75</accession>
<dbReference type="InterPro" id="IPR013747">
    <property type="entry name" value="ACP_syn_III_C"/>
</dbReference>
<evidence type="ECO:0000313" key="6">
    <source>
        <dbReference type="Proteomes" id="UP001207742"/>
    </source>
</evidence>
<evidence type="ECO:0000259" key="4">
    <source>
        <dbReference type="Pfam" id="PF08545"/>
    </source>
</evidence>
<name>A0ABT3II75_9BACT</name>
<dbReference type="RefSeq" id="WP_264729176.1">
    <property type="nucleotide sequence ID" value="NZ_JAPDNR010000001.1"/>
</dbReference>
<dbReference type="Gene3D" id="3.40.47.10">
    <property type="match status" value="1"/>
</dbReference>
<evidence type="ECO:0000259" key="3">
    <source>
        <dbReference type="Pfam" id="PF08541"/>
    </source>
</evidence>
<sequence>MSTPRSVFTGTGSFIPEEIIDNSYFLQHDFKKPDGSAYPHNNADLVEKFRDTTGIESRRYALSRQRASDLAALAAQEALENSHTDPETLDYIIVAHNFGDIHHGSHYTDILPSLATRVKAALKIHHPECVAYDILFGCPGWIEGLIQANSYIQTGRATRCLIIGAETLSRVADPFDRDQLLYADGAGAVVLEARANTPAGILTHKTRTYALEPANIFCMDTSFDPDTAQQGSLYFKMQGRKVFELVLTHVPALVKDTLDQARLHILDITKILIHQANEKMSLAVLQRIYHLYGIKNIPSHIMPLTTSWLGNSSVATVPTLLDLLLKKQLPQQEILPGDKVMLVSMGAGININAMIYQF</sequence>
<gene>
    <name evidence="5" type="ORF">OL497_07110</name>
</gene>
<protein>
    <submittedName>
        <fullName evidence="5">Ketoacyl-ACP synthase III</fullName>
    </submittedName>
</protein>
<feature type="domain" description="Beta-ketoacyl-[acyl-carrier-protein] synthase III N-terminal" evidence="4">
    <location>
        <begin position="132"/>
        <end position="208"/>
    </location>
</feature>
<keyword evidence="6" id="KW-1185">Reference proteome</keyword>
<dbReference type="EMBL" id="JAPDNS010000001">
    <property type="protein sequence ID" value="MCW3483656.1"/>
    <property type="molecule type" value="Genomic_DNA"/>
</dbReference>
<evidence type="ECO:0000256" key="1">
    <source>
        <dbReference type="ARBA" id="ARBA00022679"/>
    </source>
</evidence>
<dbReference type="PANTHER" id="PTHR34069:SF2">
    <property type="entry name" value="BETA-KETOACYL-[ACYL-CARRIER-PROTEIN] SYNTHASE III"/>
    <property type="match status" value="1"/>
</dbReference>
<keyword evidence="2" id="KW-0012">Acyltransferase</keyword>
<evidence type="ECO:0000256" key="2">
    <source>
        <dbReference type="ARBA" id="ARBA00023315"/>
    </source>
</evidence>
<dbReference type="Pfam" id="PF08545">
    <property type="entry name" value="ACP_syn_III"/>
    <property type="match status" value="1"/>
</dbReference>
<dbReference type="InterPro" id="IPR013751">
    <property type="entry name" value="ACP_syn_III_N"/>
</dbReference>
<proteinExistence type="predicted"/>